<proteinExistence type="predicted"/>
<organism evidence="1 2">
    <name type="scientific">Choristoneura fumiferana</name>
    <name type="common">Spruce budworm moth</name>
    <name type="synonym">Archips fumiferana</name>
    <dbReference type="NCBI Taxonomy" id="7141"/>
    <lineage>
        <taxon>Eukaryota</taxon>
        <taxon>Metazoa</taxon>
        <taxon>Ecdysozoa</taxon>
        <taxon>Arthropoda</taxon>
        <taxon>Hexapoda</taxon>
        <taxon>Insecta</taxon>
        <taxon>Pterygota</taxon>
        <taxon>Neoptera</taxon>
        <taxon>Endopterygota</taxon>
        <taxon>Lepidoptera</taxon>
        <taxon>Glossata</taxon>
        <taxon>Ditrysia</taxon>
        <taxon>Tortricoidea</taxon>
        <taxon>Tortricidae</taxon>
        <taxon>Tortricinae</taxon>
        <taxon>Choristoneura</taxon>
    </lineage>
</organism>
<sequence length="296" mass="33528">MTRKKRCSCPPHLQQVCRHAKRTDCTDVEEIIQALKYEEQRKVKPKKVVVPLNFKCKKFKPRHYKDTCVPMKPSMHTSGILKGKKGKPIYRKRVRYFDLLPGDIMLSTPTPVVKHTASDKSIFNISGEVIQAQRAAAKPGESKPPLPAKSGFELFKPHSGIVINRDKEFAPDVVHMPGRLTKEKKPKTKPCHKGGKFAAARRREEAKRIKGPSKDLPYTTLGVTDGKPRARGTQKHLKDDDSLCGLDEIQKPEHVSAQQWFSKVFFRDEKFNTFTVPIRNNSIKILVQVVSTLGTV</sequence>
<reference evidence="1 2" key="1">
    <citation type="journal article" date="2022" name="Genome Biol. Evol.">
        <title>The Spruce Budworm Genome: Reconstructing the Evolutionary History of Antifreeze Proteins.</title>
        <authorList>
            <person name="Beliveau C."/>
            <person name="Gagne P."/>
            <person name="Picq S."/>
            <person name="Vernygora O."/>
            <person name="Keeling C.I."/>
            <person name="Pinkney K."/>
            <person name="Doucet D."/>
            <person name="Wen F."/>
            <person name="Johnston J.S."/>
            <person name="Maaroufi H."/>
            <person name="Boyle B."/>
            <person name="Laroche J."/>
            <person name="Dewar K."/>
            <person name="Juretic N."/>
            <person name="Blackburn G."/>
            <person name="Nisole A."/>
            <person name="Brunet B."/>
            <person name="Brandao M."/>
            <person name="Lumley L."/>
            <person name="Duan J."/>
            <person name="Quan G."/>
            <person name="Lucarotti C.J."/>
            <person name="Roe A.D."/>
            <person name="Sperling F.A.H."/>
            <person name="Levesque R.C."/>
            <person name="Cusson M."/>
        </authorList>
    </citation>
    <scope>NUCLEOTIDE SEQUENCE [LARGE SCALE GENOMIC DNA]</scope>
    <source>
        <strain evidence="1">Glfc:IPQL:Cfum</strain>
    </source>
</reference>
<protein>
    <submittedName>
        <fullName evidence="1">Uncharacterized protein</fullName>
    </submittedName>
</protein>
<evidence type="ECO:0000313" key="2">
    <source>
        <dbReference type="Proteomes" id="UP001064048"/>
    </source>
</evidence>
<name>A0ACC0J9W1_CHOFU</name>
<gene>
    <name evidence="1" type="ORF">MSG28_008087</name>
</gene>
<evidence type="ECO:0000313" key="1">
    <source>
        <dbReference type="EMBL" id="KAI8420926.1"/>
    </source>
</evidence>
<comment type="caution">
    <text evidence="1">The sequence shown here is derived from an EMBL/GenBank/DDBJ whole genome shotgun (WGS) entry which is preliminary data.</text>
</comment>
<accession>A0ACC0J9W1</accession>
<dbReference type="Proteomes" id="UP001064048">
    <property type="component" value="Chromosome 13"/>
</dbReference>
<dbReference type="EMBL" id="CM046113">
    <property type="protein sequence ID" value="KAI8420926.1"/>
    <property type="molecule type" value="Genomic_DNA"/>
</dbReference>
<keyword evidence="2" id="KW-1185">Reference proteome</keyword>